<dbReference type="InterPro" id="IPR010226">
    <property type="entry name" value="NADH_quinone_OxRdtase_chainI"/>
</dbReference>
<dbReference type="GO" id="GO:0051539">
    <property type="term" value="F:4 iron, 4 sulfur cluster binding"/>
    <property type="evidence" value="ECO:0007669"/>
    <property type="project" value="UniProtKB-KW"/>
</dbReference>
<feature type="domain" description="4Fe-4S ferredoxin-type" evidence="6">
    <location>
        <begin position="38"/>
        <end position="67"/>
    </location>
</feature>
<keyword evidence="3" id="KW-0677">Repeat</keyword>
<keyword evidence="4" id="KW-0408">Iron</keyword>
<evidence type="ECO:0000256" key="3">
    <source>
        <dbReference type="ARBA" id="ARBA00022737"/>
    </source>
</evidence>
<accession>A0A9D1CFC5</accession>
<dbReference type="PROSITE" id="PS51379">
    <property type="entry name" value="4FE4S_FER_2"/>
    <property type="match status" value="2"/>
</dbReference>
<reference evidence="7" key="1">
    <citation type="journal article" date="2020" name="ISME J.">
        <title>Gammaproteobacteria mediating utilization of methyl-, sulfur- and petroleum organic compounds in deep ocean hydrothermal plumes.</title>
        <authorList>
            <person name="Zhou Z."/>
            <person name="Liu Y."/>
            <person name="Pan J."/>
            <person name="Cron B.R."/>
            <person name="Toner B.M."/>
            <person name="Anantharaman K."/>
            <person name="Breier J.A."/>
            <person name="Dick G.J."/>
            <person name="Li M."/>
        </authorList>
    </citation>
    <scope>NUCLEOTIDE SEQUENCE</scope>
    <source>
        <strain evidence="7">SZUA-1501</strain>
    </source>
</reference>
<dbReference type="AlphaFoldDB" id="A0A9D1CFC5"/>
<evidence type="ECO:0000256" key="4">
    <source>
        <dbReference type="ARBA" id="ARBA00023004"/>
    </source>
</evidence>
<protein>
    <submittedName>
        <fullName evidence="7">4Fe-4S dicluster domain-containing protein</fullName>
    </submittedName>
</protein>
<evidence type="ECO:0000256" key="1">
    <source>
        <dbReference type="ARBA" id="ARBA00022485"/>
    </source>
</evidence>
<dbReference type="Proteomes" id="UP000606463">
    <property type="component" value="Unassembled WGS sequence"/>
</dbReference>
<sequence length="150" mass="16971">MLNKILEKIVLVASRATKPKDTTYFHESRPKKPARFRGKHFINAETCIGCYACERACPIGAIIMVPTGLKRPRAMPTVNLGRCCYCGLCEDACPTKEKSIYLTEKYEMIVEEVELTPLIDDLWAKPVGDITKNPLVIKDLQKQKQQKEGK</sequence>
<evidence type="ECO:0000313" key="8">
    <source>
        <dbReference type="Proteomes" id="UP000606463"/>
    </source>
</evidence>
<dbReference type="GO" id="GO:0003954">
    <property type="term" value="F:NADH dehydrogenase activity"/>
    <property type="evidence" value="ECO:0007669"/>
    <property type="project" value="TreeGrafter"/>
</dbReference>
<evidence type="ECO:0000259" key="6">
    <source>
        <dbReference type="PROSITE" id="PS51379"/>
    </source>
</evidence>
<feature type="domain" description="4Fe-4S ferredoxin-type" evidence="6">
    <location>
        <begin position="74"/>
        <end position="105"/>
    </location>
</feature>
<keyword evidence="5" id="KW-0411">Iron-sulfur</keyword>
<dbReference type="PROSITE" id="PS00198">
    <property type="entry name" value="4FE4S_FER_1"/>
    <property type="match status" value="2"/>
</dbReference>
<dbReference type="GO" id="GO:0016020">
    <property type="term" value="C:membrane"/>
    <property type="evidence" value="ECO:0007669"/>
    <property type="project" value="InterPro"/>
</dbReference>
<dbReference type="GO" id="GO:0009060">
    <property type="term" value="P:aerobic respiration"/>
    <property type="evidence" value="ECO:0007669"/>
    <property type="project" value="TreeGrafter"/>
</dbReference>
<dbReference type="InterPro" id="IPR017896">
    <property type="entry name" value="4Fe4S_Fe-S-bd"/>
</dbReference>
<dbReference type="PANTHER" id="PTHR10849:SF35">
    <property type="entry name" value="FORMATE HYDROGENLYASE SUBUNIT 6-RELATED"/>
    <property type="match status" value="1"/>
</dbReference>
<dbReference type="EMBL" id="DQVE01000014">
    <property type="protein sequence ID" value="HIP98002.1"/>
    <property type="molecule type" value="Genomic_DNA"/>
</dbReference>
<keyword evidence="1" id="KW-0004">4Fe-4S</keyword>
<gene>
    <name evidence="7" type="ORF">EYH37_01350</name>
</gene>
<evidence type="ECO:0000256" key="5">
    <source>
        <dbReference type="ARBA" id="ARBA00023014"/>
    </source>
</evidence>
<keyword evidence="2" id="KW-0479">Metal-binding</keyword>
<comment type="caution">
    <text evidence="7">The sequence shown here is derived from an EMBL/GenBank/DDBJ whole genome shotgun (WGS) entry which is preliminary data.</text>
</comment>
<proteinExistence type="predicted"/>
<dbReference type="GO" id="GO:0046872">
    <property type="term" value="F:metal ion binding"/>
    <property type="evidence" value="ECO:0007669"/>
    <property type="project" value="UniProtKB-KW"/>
</dbReference>
<evidence type="ECO:0000256" key="2">
    <source>
        <dbReference type="ARBA" id="ARBA00022723"/>
    </source>
</evidence>
<evidence type="ECO:0000313" key="7">
    <source>
        <dbReference type="EMBL" id="HIP98002.1"/>
    </source>
</evidence>
<dbReference type="InterPro" id="IPR017900">
    <property type="entry name" value="4Fe4S_Fe_S_CS"/>
</dbReference>
<dbReference type="SUPFAM" id="SSF54862">
    <property type="entry name" value="4Fe-4S ferredoxins"/>
    <property type="match status" value="1"/>
</dbReference>
<name>A0A9D1CFC5_AQUAO</name>
<dbReference type="Pfam" id="PF12838">
    <property type="entry name" value="Fer4_7"/>
    <property type="match status" value="1"/>
</dbReference>
<dbReference type="PANTHER" id="PTHR10849">
    <property type="entry name" value="NADH DEHYDROGENASE UBIQUINONE IRON-SULFUR PROTEIN 8, MITOCHONDRIAL"/>
    <property type="match status" value="1"/>
</dbReference>
<organism evidence="7 8">
    <name type="scientific">Aquifex aeolicus</name>
    <dbReference type="NCBI Taxonomy" id="63363"/>
    <lineage>
        <taxon>Bacteria</taxon>
        <taxon>Pseudomonadati</taxon>
        <taxon>Aquificota</taxon>
        <taxon>Aquificia</taxon>
        <taxon>Aquificales</taxon>
        <taxon>Aquificaceae</taxon>
        <taxon>Aquifex</taxon>
    </lineage>
</organism>
<dbReference type="Gene3D" id="3.30.70.3270">
    <property type="match status" value="1"/>
</dbReference>